<proteinExistence type="predicted"/>
<gene>
    <name evidence="4" type="ORF">CK203_025349</name>
</gene>
<dbReference type="OrthoDB" id="1875580at2759"/>
<reference evidence="4 5" key="1">
    <citation type="journal article" date="2018" name="PLoS Genet.">
        <title>Population sequencing reveals clonal diversity and ancestral inbreeding in the grapevine cultivar Chardonnay.</title>
        <authorList>
            <person name="Roach M.J."/>
            <person name="Johnson D.L."/>
            <person name="Bohlmann J."/>
            <person name="van Vuuren H.J."/>
            <person name="Jones S.J."/>
            <person name="Pretorius I.S."/>
            <person name="Schmidt S.A."/>
            <person name="Borneman A.R."/>
        </authorList>
    </citation>
    <scope>NUCLEOTIDE SEQUENCE [LARGE SCALE GENOMIC DNA]</scope>
    <source>
        <strain evidence="5">cv. Chardonnay</strain>
        <tissue evidence="4">Leaf</tissue>
    </source>
</reference>
<dbReference type="AlphaFoldDB" id="A0A438IZR8"/>
<sequence>MPPRKLVVGSGQKTHPLVWCAAVICVFIALAVIVAGVCVFVGYLVIHPRVPALTVTDARLDRLDFSQAGVMDVQMTVYIRAENHNAKAHASFSDTSLTMSFHEIEIAKLVAYPFDVSKNSSIDFNYVVESSSIPLGSRDMDFVDRSLKEDKIKFDLKGSSKTHWRIGLLGSVTLWCHLNCELRFHPSNSSYIHSYCSSKSK</sequence>
<dbReference type="PANTHER" id="PTHR31234:SF66">
    <property type="entry name" value="LATE EMBRYOGENESIS ABUNDANT PROTEIN"/>
    <property type="match status" value="1"/>
</dbReference>
<protein>
    <recommendedName>
        <fullName evidence="6">Late embryogenesis abundant protein LEA-2 subgroup domain-containing protein</fullName>
    </recommendedName>
</protein>
<dbReference type="Proteomes" id="UP000288805">
    <property type="component" value="Unassembled WGS sequence"/>
</dbReference>
<dbReference type="EMBL" id="QGNW01000072">
    <property type="protein sequence ID" value="RVX02172.1"/>
    <property type="molecule type" value="Genomic_DNA"/>
</dbReference>
<comment type="subcellular location">
    <subcellularLocation>
        <location evidence="1">Membrane</location>
    </subcellularLocation>
</comment>
<name>A0A438IZR8_VITVI</name>
<evidence type="ECO:0000256" key="3">
    <source>
        <dbReference type="SAM" id="Phobius"/>
    </source>
</evidence>
<accession>A0A438IZR8</accession>
<comment type="caution">
    <text evidence="4">The sequence shown here is derived from an EMBL/GenBank/DDBJ whole genome shotgun (WGS) entry which is preliminary data.</text>
</comment>
<evidence type="ECO:0008006" key="6">
    <source>
        <dbReference type="Google" id="ProtNLM"/>
    </source>
</evidence>
<evidence type="ECO:0000256" key="2">
    <source>
        <dbReference type="ARBA" id="ARBA00023136"/>
    </source>
</evidence>
<keyword evidence="3" id="KW-1133">Transmembrane helix</keyword>
<feature type="transmembrane region" description="Helical" evidence="3">
    <location>
        <begin position="16"/>
        <end position="46"/>
    </location>
</feature>
<dbReference type="GO" id="GO:0016020">
    <property type="term" value="C:membrane"/>
    <property type="evidence" value="ECO:0007669"/>
    <property type="project" value="UniProtKB-SubCell"/>
</dbReference>
<keyword evidence="3" id="KW-0812">Transmembrane</keyword>
<dbReference type="Gramene" id="Vitis02g01477.t01">
    <property type="protein sequence ID" value="Vitis02g01477.t01.CDS"/>
    <property type="gene ID" value="Vitis02g01477"/>
</dbReference>
<evidence type="ECO:0000256" key="1">
    <source>
        <dbReference type="ARBA" id="ARBA00004370"/>
    </source>
</evidence>
<organism evidence="4 5">
    <name type="scientific">Vitis vinifera</name>
    <name type="common">Grape</name>
    <dbReference type="NCBI Taxonomy" id="29760"/>
    <lineage>
        <taxon>Eukaryota</taxon>
        <taxon>Viridiplantae</taxon>
        <taxon>Streptophyta</taxon>
        <taxon>Embryophyta</taxon>
        <taxon>Tracheophyta</taxon>
        <taxon>Spermatophyta</taxon>
        <taxon>Magnoliopsida</taxon>
        <taxon>eudicotyledons</taxon>
        <taxon>Gunneridae</taxon>
        <taxon>Pentapetalae</taxon>
        <taxon>rosids</taxon>
        <taxon>Vitales</taxon>
        <taxon>Vitaceae</taxon>
        <taxon>Viteae</taxon>
        <taxon>Vitis</taxon>
    </lineage>
</organism>
<keyword evidence="2 3" id="KW-0472">Membrane</keyword>
<dbReference type="GO" id="GO:0098542">
    <property type="term" value="P:defense response to other organism"/>
    <property type="evidence" value="ECO:0007669"/>
    <property type="project" value="InterPro"/>
</dbReference>
<dbReference type="PANTHER" id="PTHR31234">
    <property type="entry name" value="LATE EMBRYOGENESIS ABUNDANT (LEA) HYDROXYPROLINE-RICH GLYCOPROTEIN FAMILY"/>
    <property type="match status" value="1"/>
</dbReference>
<evidence type="ECO:0000313" key="4">
    <source>
        <dbReference type="EMBL" id="RVX02172.1"/>
    </source>
</evidence>
<evidence type="ECO:0000313" key="5">
    <source>
        <dbReference type="Proteomes" id="UP000288805"/>
    </source>
</evidence>
<dbReference type="InterPro" id="IPR044839">
    <property type="entry name" value="NDR1-like"/>
</dbReference>